<keyword evidence="9" id="KW-1185">Reference proteome</keyword>
<dbReference type="Proteomes" id="UP000199153">
    <property type="component" value="Unassembled WGS sequence"/>
</dbReference>
<comment type="subcellular location">
    <subcellularLocation>
        <location evidence="7">Cytoplasm</location>
    </subcellularLocation>
</comment>
<dbReference type="InterPro" id="IPR002036">
    <property type="entry name" value="YbeY"/>
</dbReference>
<gene>
    <name evidence="7" type="primary">ybeY</name>
    <name evidence="8" type="ORF">SAMN05660413_01645</name>
</gene>
<dbReference type="GO" id="GO:0006364">
    <property type="term" value="P:rRNA processing"/>
    <property type="evidence" value="ECO:0007669"/>
    <property type="project" value="UniProtKB-UniRule"/>
</dbReference>
<accession>A0A1I5A2N7</accession>
<dbReference type="Gene3D" id="3.40.390.30">
    <property type="entry name" value="Metalloproteases ('zincins'), catalytic domain"/>
    <property type="match status" value="1"/>
</dbReference>
<protein>
    <recommendedName>
        <fullName evidence="7">Endoribonuclease YbeY</fullName>
        <ecNumber evidence="7">3.1.-.-</ecNumber>
    </recommendedName>
</protein>
<comment type="similarity">
    <text evidence="1 7">Belongs to the endoribonuclease YbeY family.</text>
</comment>
<reference evidence="8 9" key="1">
    <citation type="submission" date="2016-10" db="EMBL/GenBank/DDBJ databases">
        <authorList>
            <person name="de Groot N.N."/>
        </authorList>
    </citation>
    <scope>NUCLEOTIDE SEQUENCE [LARGE SCALE GENOMIC DNA]</scope>
    <source>
        <strain evidence="8 9">DSM 17794</strain>
    </source>
</reference>
<dbReference type="GO" id="GO:0008270">
    <property type="term" value="F:zinc ion binding"/>
    <property type="evidence" value="ECO:0007669"/>
    <property type="project" value="UniProtKB-UniRule"/>
</dbReference>
<dbReference type="GO" id="GO:0004521">
    <property type="term" value="F:RNA endonuclease activity"/>
    <property type="evidence" value="ECO:0007669"/>
    <property type="project" value="UniProtKB-UniRule"/>
</dbReference>
<comment type="function">
    <text evidence="7">Single strand-specific metallo-endoribonuclease involved in late-stage 70S ribosome quality control and in maturation of the 3' terminus of the 16S rRNA.</text>
</comment>
<keyword evidence="4 7" id="KW-0255">Endonuclease</keyword>
<evidence type="ECO:0000256" key="2">
    <source>
        <dbReference type="ARBA" id="ARBA00022722"/>
    </source>
</evidence>
<dbReference type="SUPFAM" id="SSF55486">
    <property type="entry name" value="Metalloproteases ('zincins'), catalytic domain"/>
    <property type="match status" value="1"/>
</dbReference>
<dbReference type="EC" id="3.1.-.-" evidence="7"/>
<evidence type="ECO:0000256" key="1">
    <source>
        <dbReference type="ARBA" id="ARBA00010875"/>
    </source>
</evidence>
<feature type="binding site" evidence="7">
    <location>
        <position position="121"/>
    </location>
    <ligand>
        <name>Zn(2+)</name>
        <dbReference type="ChEBI" id="CHEBI:29105"/>
        <note>catalytic</note>
    </ligand>
</feature>
<dbReference type="HAMAP" id="MF_00009">
    <property type="entry name" value="Endoribonucl_YbeY"/>
    <property type="match status" value="1"/>
</dbReference>
<dbReference type="PANTHER" id="PTHR46986:SF1">
    <property type="entry name" value="ENDORIBONUCLEASE YBEY, CHLOROPLASTIC"/>
    <property type="match status" value="1"/>
</dbReference>
<keyword evidence="7" id="KW-0963">Cytoplasm</keyword>
<name>A0A1I5A2N7_9FLAO</name>
<feature type="binding site" evidence="7">
    <location>
        <position position="115"/>
    </location>
    <ligand>
        <name>Zn(2+)</name>
        <dbReference type="ChEBI" id="CHEBI:29105"/>
        <note>catalytic</note>
    </ligand>
</feature>
<evidence type="ECO:0000313" key="8">
    <source>
        <dbReference type="EMBL" id="SFN56509.1"/>
    </source>
</evidence>
<dbReference type="RefSeq" id="WP_245760410.1">
    <property type="nucleotide sequence ID" value="NZ_FOVL01000008.1"/>
</dbReference>
<dbReference type="AlphaFoldDB" id="A0A1I5A2N7"/>
<dbReference type="PANTHER" id="PTHR46986">
    <property type="entry name" value="ENDORIBONUCLEASE YBEY, CHLOROPLASTIC"/>
    <property type="match status" value="1"/>
</dbReference>
<sequence>MSAEQEQINFFSETDFNFKDEVAHRQWLERVIDSEGKSIDEINFIFCDDDYLHKINLQYLDHDTYTDIISFDNSVEDQLAGDIFISVARVKENAQEFNVDFEEELKRVLVHGILHFCGFRDKTESERELMRQKEDEKIAMFHVEQ</sequence>
<evidence type="ECO:0000256" key="5">
    <source>
        <dbReference type="ARBA" id="ARBA00022801"/>
    </source>
</evidence>
<dbReference type="GO" id="GO:0005737">
    <property type="term" value="C:cytoplasm"/>
    <property type="evidence" value="ECO:0007669"/>
    <property type="project" value="UniProtKB-SubCell"/>
</dbReference>
<proteinExistence type="inferred from homology"/>
<feature type="binding site" evidence="7">
    <location>
        <position position="111"/>
    </location>
    <ligand>
        <name>Zn(2+)</name>
        <dbReference type="ChEBI" id="CHEBI:29105"/>
        <note>catalytic</note>
    </ligand>
</feature>
<dbReference type="GO" id="GO:0004222">
    <property type="term" value="F:metalloendopeptidase activity"/>
    <property type="evidence" value="ECO:0007669"/>
    <property type="project" value="InterPro"/>
</dbReference>
<organism evidence="8 9">
    <name type="scientific">Salegentibacter flavus</name>
    <dbReference type="NCBI Taxonomy" id="287099"/>
    <lineage>
        <taxon>Bacteria</taxon>
        <taxon>Pseudomonadati</taxon>
        <taxon>Bacteroidota</taxon>
        <taxon>Flavobacteriia</taxon>
        <taxon>Flavobacteriales</taxon>
        <taxon>Flavobacteriaceae</taxon>
        <taxon>Salegentibacter</taxon>
    </lineage>
</organism>
<comment type="cofactor">
    <cofactor evidence="7">
        <name>Zn(2+)</name>
        <dbReference type="ChEBI" id="CHEBI:29105"/>
    </cofactor>
    <text evidence="7">Binds 1 zinc ion.</text>
</comment>
<evidence type="ECO:0000256" key="7">
    <source>
        <dbReference type="HAMAP-Rule" id="MF_00009"/>
    </source>
</evidence>
<dbReference type="InterPro" id="IPR023091">
    <property type="entry name" value="MetalPrtase_cat_dom_sf_prd"/>
</dbReference>
<evidence type="ECO:0000313" key="9">
    <source>
        <dbReference type="Proteomes" id="UP000199153"/>
    </source>
</evidence>
<keyword evidence="2 7" id="KW-0540">Nuclease</keyword>
<evidence type="ECO:0000256" key="3">
    <source>
        <dbReference type="ARBA" id="ARBA00022723"/>
    </source>
</evidence>
<dbReference type="EMBL" id="FOVL01000008">
    <property type="protein sequence ID" value="SFN56509.1"/>
    <property type="molecule type" value="Genomic_DNA"/>
</dbReference>
<evidence type="ECO:0000256" key="6">
    <source>
        <dbReference type="ARBA" id="ARBA00022833"/>
    </source>
</evidence>
<dbReference type="NCBIfam" id="TIGR00043">
    <property type="entry name" value="rRNA maturation RNase YbeY"/>
    <property type="match status" value="1"/>
</dbReference>
<keyword evidence="5 7" id="KW-0378">Hydrolase</keyword>
<evidence type="ECO:0000256" key="4">
    <source>
        <dbReference type="ARBA" id="ARBA00022759"/>
    </source>
</evidence>
<dbReference type="STRING" id="287099.SAMN05660413_01645"/>
<keyword evidence="3 7" id="KW-0479">Metal-binding</keyword>
<dbReference type="Pfam" id="PF02130">
    <property type="entry name" value="YbeY"/>
    <property type="match status" value="1"/>
</dbReference>
<keyword evidence="7" id="KW-0690">Ribosome biogenesis</keyword>
<keyword evidence="6 7" id="KW-0862">Zinc</keyword>
<keyword evidence="7" id="KW-0698">rRNA processing</keyword>